<dbReference type="InParanoid" id="G2XXB9"/>
<evidence type="ECO:0000313" key="1">
    <source>
        <dbReference type="EMBL" id="CCD45197.1"/>
    </source>
</evidence>
<dbReference type="AlphaFoldDB" id="G2XXB9"/>
<accession>G2XXB9</accession>
<organism evidence="1 2">
    <name type="scientific">Botryotinia fuckeliana (strain T4)</name>
    <name type="common">Noble rot fungus</name>
    <name type="synonym">Botrytis cinerea</name>
    <dbReference type="NCBI Taxonomy" id="999810"/>
    <lineage>
        <taxon>Eukaryota</taxon>
        <taxon>Fungi</taxon>
        <taxon>Dikarya</taxon>
        <taxon>Ascomycota</taxon>
        <taxon>Pezizomycotina</taxon>
        <taxon>Leotiomycetes</taxon>
        <taxon>Helotiales</taxon>
        <taxon>Sclerotiniaceae</taxon>
        <taxon>Botrytis</taxon>
    </lineage>
</organism>
<dbReference type="EMBL" id="FQ790275">
    <property type="protein sequence ID" value="CCD45197.1"/>
    <property type="molecule type" value="Genomic_DNA"/>
</dbReference>
<dbReference type="Proteomes" id="UP000008177">
    <property type="component" value="Unplaced contigs"/>
</dbReference>
<dbReference type="HOGENOM" id="CLU_2399404_0_0_1"/>
<evidence type="ECO:0008006" key="3">
    <source>
        <dbReference type="Google" id="ProtNLM"/>
    </source>
</evidence>
<dbReference type="InterPro" id="IPR011009">
    <property type="entry name" value="Kinase-like_dom_sf"/>
</dbReference>
<reference evidence="2" key="1">
    <citation type="journal article" date="2011" name="PLoS Genet.">
        <title>Genomic analysis of the necrotrophic fungal pathogens Sclerotinia sclerotiorum and Botrytis cinerea.</title>
        <authorList>
            <person name="Amselem J."/>
            <person name="Cuomo C.A."/>
            <person name="van Kan J.A."/>
            <person name="Viaud M."/>
            <person name="Benito E.P."/>
            <person name="Couloux A."/>
            <person name="Coutinho P.M."/>
            <person name="de Vries R.P."/>
            <person name="Dyer P.S."/>
            <person name="Fillinger S."/>
            <person name="Fournier E."/>
            <person name="Gout L."/>
            <person name="Hahn M."/>
            <person name="Kohn L."/>
            <person name="Lapalu N."/>
            <person name="Plummer K.M."/>
            <person name="Pradier J.M."/>
            <person name="Quevillon E."/>
            <person name="Sharon A."/>
            <person name="Simon A."/>
            <person name="ten Have A."/>
            <person name="Tudzynski B."/>
            <person name="Tudzynski P."/>
            <person name="Wincker P."/>
            <person name="Andrew M."/>
            <person name="Anthouard V."/>
            <person name="Beever R.E."/>
            <person name="Beffa R."/>
            <person name="Benoit I."/>
            <person name="Bouzid O."/>
            <person name="Brault B."/>
            <person name="Chen Z."/>
            <person name="Choquer M."/>
            <person name="Collemare J."/>
            <person name="Cotton P."/>
            <person name="Danchin E.G."/>
            <person name="Da Silva C."/>
            <person name="Gautier A."/>
            <person name="Giraud C."/>
            <person name="Giraud T."/>
            <person name="Gonzalez C."/>
            <person name="Grossetete S."/>
            <person name="Guldener U."/>
            <person name="Henrissat B."/>
            <person name="Howlett B.J."/>
            <person name="Kodira C."/>
            <person name="Kretschmer M."/>
            <person name="Lappartient A."/>
            <person name="Leroch M."/>
            <person name="Levis C."/>
            <person name="Mauceli E."/>
            <person name="Neuveglise C."/>
            <person name="Oeser B."/>
            <person name="Pearson M."/>
            <person name="Poulain J."/>
            <person name="Poussereau N."/>
            <person name="Quesneville H."/>
            <person name="Rascle C."/>
            <person name="Schumacher J."/>
            <person name="Segurens B."/>
            <person name="Sexton A."/>
            <person name="Silva E."/>
            <person name="Sirven C."/>
            <person name="Soanes D.M."/>
            <person name="Talbot N.J."/>
            <person name="Templeton M."/>
            <person name="Yandava C."/>
            <person name="Yarden O."/>
            <person name="Zeng Q."/>
            <person name="Rollins J.A."/>
            <person name="Lebrun M.H."/>
            <person name="Dickman M."/>
        </authorList>
    </citation>
    <scope>NUCLEOTIDE SEQUENCE [LARGE SCALE GENOMIC DNA]</scope>
    <source>
        <strain evidence="2">T4</strain>
    </source>
</reference>
<protein>
    <recommendedName>
        <fullName evidence="3">Protein kinase domain-containing protein</fullName>
    </recommendedName>
</protein>
<sequence length="93" mass="10813">MHHHLKPLQGTFIPKFYGEAIHDGSPALVLSKILEQSLHDIDFDTRPEADVPILEAKLEENFKILTEYGVFYRDPEPCNIFEVEDRVMIFDLE</sequence>
<dbReference type="OrthoDB" id="3559253at2759"/>
<proteinExistence type="predicted"/>
<gene>
    <name evidence="1" type="ORF">BofuT4_P009140.1</name>
</gene>
<name>G2XXB9_BOTF4</name>
<dbReference type="SUPFAM" id="SSF56112">
    <property type="entry name" value="Protein kinase-like (PK-like)"/>
    <property type="match status" value="1"/>
</dbReference>
<evidence type="ECO:0000313" key="2">
    <source>
        <dbReference type="Proteomes" id="UP000008177"/>
    </source>
</evidence>